<comment type="caution">
    <text evidence="3">The sequence shown here is derived from an EMBL/GenBank/DDBJ whole genome shotgun (WGS) entry which is preliminary data.</text>
</comment>
<feature type="transmembrane region" description="Helical" evidence="2">
    <location>
        <begin position="182"/>
        <end position="203"/>
    </location>
</feature>
<sequence>MPWCPKCKNEYVDGVKTCVDCGCDLVGSLEEMEKEGLIFGTQEEMEELLSFLSCNGIKSGELRFDETEDLYELFVSPEEKGRASRYSGIFQKEKNLREKKKAINNNSFEDMQEELAETEEEAEEEAVEAAPAGPVYEAASQKAENFKSGAYTLLGAGIVGMILLICLLAGVLPIQLNGSTKYLTGGVMGALFLVFIVMGVLSLKSSRQFEGKAKEESALKEELRRWCDENITAEAVDASIPDLPDAEEARYFRRTERIRAMISENFLNLEAGYLENFVDEIYPQFFGGDGQ</sequence>
<feature type="transmembrane region" description="Helical" evidence="2">
    <location>
        <begin position="150"/>
        <end position="176"/>
    </location>
</feature>
<organism evidence="3 4">
    <name type="scientific">Eisenbergiella massiliensis</name>
    <dbReference type="NCBI Taxonomy" id="1720294"/>
    <lineage>
        <taxon>Bacteria</taxon>
        <taxon>Bacillati</taxon>
        <taxon>Bacillota</taxon>
        <taxon>Clostridia</taxon>
        <taxon>Lachnospirales</taxon>
        <taxon>Lachnospiraceae</taxon>
        <taxon>Eisenbergiella</taxon>
    </lineage>
</organism>
<evidence type="ECO:0000256" key="1">
    <source>
        <dbReference type="SAM" id="Coils"/>
    </source>
</evidence>
<reference evidence="3" key="1">
    <citation type="submission" date="2018-08" db="EMBL/GenBank/DDBJ databases">
        <title>A genome reference for cultivated species of the human gut microbiota.</title>
        <authorList>
            <person name="Zou Y."/>
            <person name="Xue W."/>
            <person name="Luo G."/>
        </authorList>
    </citation>
    <scope>NUCLEOTIDE SEQUENCE [LARGE SCALE GENOMIC DNA]</scope>
    <source>
        <strain evidence="3">TF05-5AC</strain>
    </source>
</reference>
<accession>A0A3E3I0T5</accession>
<evidence type="ECO:0000256" key="2">
    <source>
        <dbReference type="SAM" id="Phobius"/>
    </source>
</evidence>
<proteinExistence type="predicted"/>
<dbReference type="Proteomes" id="UP000260812">
    <property type="component" value="Unassembled WGS sequence"/>
</dbReference>
<keyword evidence="1" id="KW-0175">Coiled coil</keyword>
<feature type="coiled-coil region" evidence="1">
    <location>
        <begin position="101"/>
        <end position="128"/>
    </location>
</feature>
<evidence type="ECO:0000313" key="3">
    <source>
        <dbReference type="EMBL" id="RGE57906.1"/>
    </source>
</evidence>
<name>A0A3E3I0T5_9FIRM</name>
<keyword evidence="2" id="KW-0812">Transmembrane</keyword>
<dbReference type="RefSeq" id="WP_117545091.1">
    <property type="nucleotide sequence ID" value="NZ_JBKUNB010000003.1"/>
</dbReference>
<evidence type="ECO:0000313" key="4">
    <source>
        <dbReference type="Proteomes" id="UP000260812"/>
    </source>
</evidence>
<dbReference type="EMBL" id="QVLV01000013">
    <property type="protein sequence ID" value="RGE57906.1"/>
    <property type="molecule type" value="Genomic_DNA"/>
</dbReference>
<keyword evidence="2" id="KW-0472">Membrane</keyword>
<keyword evidence="4" id="KW-1185">Reference proteome</keyword>
<gene>
    <name evidence="3" type="ORF">DXC51_18035</name>
</gene>
<dbReference type="AlphaFoldDB" id="A0A3E3I0T5"/>
<dbReference type="GeneID" id="97988719"/>
<protein>
    <submittedName>
        <fullName evidence="3">Uncharacterized protein</fullName>
    </submittedName>
</protein>
<keyword evidence="2" id="KW-1133">Transmembrane helix</keyword>